<evidence type="ECO:0000313" key="5">
    <source>
        <dbReference type="Proteomes" id="UP000054323"/>
    </source>
</evidence>
<dbReference type="SUPFAM" id="SSF51182">
    <property type="entry name" value="RmlC-like cupins"/>
    <property type="match status" value="1"/>
</dbReference>
<feature type="domain" description="Cupin type-2" evidence="2">
    <location>
        <begin position="65"/>
        <end position="131"/>
    </location>
</feature>
<name>A0A101GPJ8_9EURY</name>
<dbReference type="Proteomes" id="UP000054323">
    <property type="component" value="Unassembled WGS sequence"/>
</dbReference>
<dbReference type="InterPro" id="IPR011051">
    <property type="entry name" value="RmlC_Cupin_sf"/>
</dbReference>
<dbReference type="AlphaFoldDB" id="A0A101GPJ8"/>
<reference evidence="3" key="1">
    <citation type="journal article" date="2015" name="MBio">
        <title>Genome-resolved metagenomic analysis reveals roles for candidate phyla and other microbial community members in biogeochemical transformations in oil reservoirs.</title>
        <authorList>
            <person name="Hu P."/>
            <person name="Tom L."/>
            <person name="Singh A."/>
            <person name="Thomas B.C."/>
            <person name="Baker B.J."/>
            <person name="Piceno Y.M."/>
            <person name="Andersen G.L."/>
            <person name="Banfield J.F."/>
        </authorList>
    </citation>
    <scope>NUCLEOTIDE SEQUENCE [LARGE SCALE GENOMIC DNA]</scope>
    <source>
        <strain evidence="3">62_101</strain>
        <strain evidence="4">63_41</strain>
    </source>
</reference>
<dbReference type="Proteomes" id="UP000054598">
    <property type="component" value="Unassembled WGS sequence"/>
</dbReference>
<reference evidence="5 6" key="2">
    <citation type="journal article" date="2015" name="MBio">
        <title>Genome-Resolved Metagenomic Analysis Reveals Roles for Candidate Phyla and Other Microbial Community Members in Biogeochemical Transformations in Oil Reservoirs.</title>
        <authorList>
            <person name="Hu P."/>
            <person name="Tom L."/>
            <person name="Singh A."/>
            <person name="Thomas B.C."/>
            <person name="Baker B.J."/>
            <person name="Piceno Y.M."/>
            <person name="Andersen G.L."/>
            <person name="Banfield J.F."/>
        </authorList>
    </citation>
    <scope>NUCLEOTIDE SEQUENCE [LARGE SCALE GENOMIC DNA]</scope>
</reference>
<evidence type="ECO:0000256" key="1">
    <source>
        <dbReference type="SAM" id="MobiDB-lite"/>
    </source>
</evidence>
<protein>
    <submittedName>
        <fullName evidence="3">Cupin 2 domain-containing protein</fullName>
    </submittedName>
</protein>
<proteinExistence type="predicted"/>
<organism evidence="3 5">
    <name type="scientific">Methanoculleus marisnigri</name>
    <dbReference type="NCBI Taxonomy" id="2198"/>
    <lineage>
        <taxon>Archaea</taxon>
        <taxon>Methanobacteriati</taxon>
        <taxon>Methanobacteriota</taxon>
        <taxon>Stenosarchaea group</taxon>
        <taxon>Methanomicrobia</taxon>
        <taxon>Methanomicrobiales</taxon>
        <taxon>Methanomicrobiaceae</taxon>
        <taxon>Methanoculleus</taxon>
    </lineage>
</organism>
<dbReference type="PANTHER" id="PTHR37694:SF1">
    <property type="entry name" value="SLR8022 PROTEIN"/>
    <property type="match status" value="1"/>
</dbReference>
<dbReference type="InterPro" id="IPR013096">
    <property type="entry name" value="Cupin_2"/>
</dbReference>
<evidence type="ECO:0000313" key="6">
    <source>
        <dbReference type="Proteomes" id="UP000054598"/>
    </source>
</evidence>
<dbReference type="InterPro" id="IPR014710">
    <property type="entry name" value="RmlC-like_jellyroll"/>
</dbReference>
<evidence type="ECO:0000313" key="4">
    <source>
        <dbReference type="EMBL" id="KUL01070.1"/>
    </source>
</evidence>
<accession>A0A101GPJ8</accession>
<dbReference type="CDD" id="cd02230">
    <property type="entry name" value="cupin_HP0902-like"/>
    <property type="match status" value="1"/>
</dbReference>
<dbReference type="PATRIC" id="fig|2198.3.peg.1046"/>
<dbReference type="PANTHER" id="PTHR37694">
    <property type="entry name" value="SLR8022 PROTEIN"/>
    <property type="match status" value="1"/>
</dbReference>
<feature type="compositionally biased region" description="Polar residues" evidence="1">
    <location>
        <begin position="1"/>
        <end position="14"/>
    </location>
</feature>
<dbReference type="Gene3D" id="2.60.120.10">
    <property type="entry name" value="Jelly Rolls"/>
    <property type="match status" value="1"/>
</dbReference>
<gene>
    <name evidence="3" type="ORF">XD82_0739</name>
    <name evidence="4" type="ORF">XE10_1169</name>
</gene>
<evidence type="ECO:0000259" key="2">
    <source>
        <dbReference type="Pfam" id="PF07883"/>
    </source>
</evidence>
<comment type="caution">
    <text evidence="3">The sequence shown here is derived from an EMBL/GenBank/DDBJ whole genome shotgun (WGS) entry which is preliminary data.</text>
</comment>
<dbReference type="EMBL" id="LGHE01000125">
    <property type="protein sequence ID" value="KUL01070.1"/>
    <property type="molecule type" value="Genomic_DNA"/>
</dbReference>
<dbReference type="EMBL" id="LGGD01000072">
    <property type="protein sequence ID" value="KUK62285.1"/>
    <property type="molecule type" value="Genomic_DNA"/>
</dbReference>
<evidence type="ECO:0000313" key="3">
    <source>
        <dbReference type="EMBL" id="KUK62285.1"/>
    </source>
</evidence>
<sequence>MSYARSSPRSAKQKTLQEKPASMPETKKETLTEQVIDPRDLVAYQPGSIVSRMLAYTKSGTITVFAFDAGEGLSEHTAPYDAVLQVVDGEALVTIAGTEYSLKTGDLIIMPAHKPHAVHAVTRFKMMLTMIHA</sequence>
<feature type="region of interest" description="Disordered" evidence="1">
    <location>
        <begin position="1"/>
        <end position="32"/>
    </location>
</feature>
<dbReference type="Pfam" id="PF07883">
    <property type="entry name" value="Cupin_2"/>
    <property type="match status" value="1"/>
</dbReference>